<keyword evidence="2" id="KW-0812">Transmembrane</keyword>
<evidence type="ECO:0000256" key="1">
    <source>
        <dbReference type="ARBA" id="ARBA00022801"/>
    </source>
</evidence>
<dbReference type="InterPro" id="IPR029058">
    <property type="entry name" value="AB_hydrolase_fold"/>
</dbReference>
<feature type="domain" description="AB hydrolase-1" evidence="3">
    <location>
        <begin position="13"/>
        <end position="115"/>
    </location>
</feature>
<dbReference type="InterPro" id="IPR050266">
    <property type="entry name" value="AB_hydrolase_sf"/>
</dbReference>
<dbReference type="STRING" id="322505.SAMN04487836_10518"/>
<keyword evidence="5" id="KW-1185">Reference proteome</keyword>
<organism evidence="4 5">
    <name type="scientific">Sharpea azabuensis</name>
    <dbReference type="NCBI Taxonomy" id="322505"/>
    <lineage>
        <taxon>Bacteria</taxon>
        <taxon>Bacillati</taxon>
        <taxon>Bacillota</taxon>
        <taxon>Erysipelotrichia</taxon>
        <taxon>Erysipelotrichales</taxon>
        <taxon>Coprobacillaceae</taxon>
        <taxon>Sharpea</taxon>
    </lineage>
</organism>
<keyword evidence="2" id="KW-1133">Transmembrane helix</keyword>
<dbReference type="EMBL" id="FNYK01000005">
    <property type="protein sequence ID" value="SEI47754.1"/>
    <property type="molecule type" value="Genomic_DNA"/>
</dbReference>
<keyword evidence="2" id="KW-0472">Membrane</keyword>
<evidence type="ECO:0000313" key="4">
    <source>
        <dbReference type="EMBL" id="SEI47754.1"/>
    </source>
</evidence>
<proteinExistence type="predicted"/>
<protein>
    <submittedName>
        <fullName evidence="4">Pimeloyl-ACP methyl ester carboxylesterase</fullName>
    </submittedName>
</protein>
<keyword evidence="1" id="KW-0378">Hydrolase</keyword>
<dbReference type="PANTHER" id="PTHR43798:SF31">
    <property type="entry name" value="AB HYDROLASE SUPERFAMILY PROTEIN YCLE"/>
    <property type="match status" value="1"/>
</dbReference>
<accession>A0A1H6R3F7</accession>
<name>A0A1H6R3F7_9FIRM</name>
<dbReference type="AlphaFoldDB" id="A0A1H6R3F7"/>
<dbReference type="GeneID" id="54119706"/>
<feature type="transmembrane region" description="Helical" evidence="2">
    <location>
        <begin position="117"/>
        <end position="136"/>
    </location>
</feature>
<dbReference type="Pfam" id="PF00561">
    <property type="entry name" value="Abhydrolase_1"/>
    <property type="match status" value="1"/>
</dbReference>
<dbReference type="InterPro" id="IPR000073">
    <property type="entry name" value="AB_hydrolase_1"/>
</dbReference>
<dbReference type="PANTHER" id="PTHR43798">
    <property type="entry name" value="MONOACYLGLYCEROL LIPASE"/>
    <property type="match status" value="1"/>
</dbReference>
<dbReference type="Gene3D" id="3.40.50.1820">
    <property type="entry name" value="alpha/beta hydrolase"/>
    <property type="match status" value="1"/>
</dbReference>
<dbReference type="SUPFAM" id="SSF53474">
    <property type="entry name" value="alpha/beta-Hydrolases"/>
    <property type="match status" value="1"/>
</dbReference>
<evidence type="ECO:0000259" key="3">
    <source>
        <dbReference type="Pfam" id="PF00561"/>
    </source>
</evidence>
<sequence length="227" mass="26098">MEIYYEDHGKGFPILLLHGNQENRKIYDRLIGDLENQYRLIAIDTRYHGKSIKSGEVSLNQFALDVKNVADELHLKAYDVIGFSDGANIALTLAGMDERMKSMILLSPNSTPKGIKAIYRIGMISQLILLPIFMIYNKKARRMFKLTQFMLKEPHFDYDYLHSLKIPALLMSGENDMIKASDIRFIGESLPYCVSHVMENSSHFLLEDAYNNVLKEIRGFLYASHQN</sequence>
<dbReference type="Proteomes" id="UP000183028">
    <property type="component" value="Unassembled WGS sequence"/>
</dbReference>
<dbReference type="eggNOG" id="COG2267">
    <property type="taxonomic scope" value="Bacteria"/>
</dbReference>
<dbReference type="RefSeq" id="WP_033162300.1">
    <property type="nucleotide sequence ID" value="NZ_FNYK01000005.1"/>
</dbReference>
<evidence type="ECO:0000256" key="2">
    <source>
        <dbReference type="SAM" id="Phobius"/>
    </source>
</evidence>
<dbReference type="GO" id="GO:0016787">
    <property type="term" value="F:hydrolase activity"/>
    <property type="evidence" value="ECO:0007669"/>
    <property type="project" value="UniProtKB-KW"/>
</dbReference>
<dbReference type="GO" id="GO:0016020">
    <property type="term" value="C:membrane"/>
    <property type="evidence" value="ECO:0007669"/>
    <property type="project" value="TreeGrafter"/>
</dbReference>
<dbReference type="OrthoDB" id="252464at2"/>
<gene>
    <name evidence="4" type="ORF">SAMN04487834_100567</name>
</gene>
<reference evidence="5" key="1">
    <citation type="submission" date="2016-10" db="EMBL/GenBank/DDBJ databases">
        <authorList>
            <person name="Varghese N."/>
        </authorList>
    </citation>
    <scope>NUCLEOTIDE SEQUENCE [LARGE SCALE GENOMIC DNA]</scope>
    <source>
        <strain evidence="5">DSM 20406</strain>
    </source>
</reference>
<evidence type="ECO:0000313" key="5">
    <source>
        <dbReference type="Proteomes" id="UP000183028"/>
    </source>
</evidence>